<dbReference type="KEGG" id="ehx:EMIHUDRAFT_432248"/>
<dbReference type="AlphaFoldDB" id="A0A0D3J3F1"/>
<dbReference type="InterPro" id="IPR029039">
    <property type="entry name" value="Flavoprotein-like_sf"/>
</dbReference>
<dbReference type="Proteomes" id="UP000013827">
    <property type="component" value="Unassembled WGS sequence"/>
</dbReference>
<feature type="region of interest" description="Disordered" evidence="1">
    <location>
        <begin position="1"/>
        <end position="62"/>
    </location>
</feature>
<dbReference type="PANTHER" id="PTHR30543">
    <property type="entry name" value="CHROMATE REDUCTASE"/>
    <property type="match status" value="1"/>
</dbReference>
<dbReference type="Pfam" id="PF03358">
    <property type="entry name" value="FMN_red"/>
    <property type="match status" value="1"/>
</dbReference>
<dbReference type="eggNOG" id="KOG4530">
    <property type="taxonomic scope" value="Eukaryota"/>
</dbReference>
<dbReference type="InterPro" id="IPR050712">
    <property type="entry name" value="NAD(P)H-dep_reductase"/>
</dbReference>
<feature type="compositionally biased region" description="Low complexity" evidence="1">
    <location>
        <begin position="12"/>
        <end position="21"/>
    </location>
</feature>
<dbReference type="Gene3D" id="3.40.50.360">
    <property type="match status" value="1"/>
</dbReference>
<dbReference type="RefSeq" id="XP_005770465.1">
    <property type="nucleotide sequence ID" value="XM_005770408.1"/>
</dbReference>
<dbReference type="GO" id="GO:0010181">
    <property type="term" value="F:FMN binding"/>
    <property type="evidence" value="ECO:0007669"/>
    <property type="project" value="TreeGrafter"/>
</dbReference>
<keyword evidence="4" id="KW-1185">Reference proteome</keyword>
<dbReference type="EnsemblProtists" id="EOD18036">
    <property type="protein sequence ID" value="EOD18036"/>
    <property type="gene ID" value="EMIHUDRAFT_432248"/>
</dbReference>
<dbReference type="InterPro" id="IPR005025">
    <property type="entry name" value="FMN_Rdtase-like_dom"/>
</dbReference>
<dbReference type="SUPFAM" id="SSF52218">
    <property type="entry name" value="Flavoproteins"/>
    <property type="match status" value="1"/>
</dbReference>
<feature type="compositionally biased region" description="Pro residues" evidence="1">
    <location>
        <begin position="1"/>
        <end position="11"/>
    </location>
</feature>
<sequence>MYRGAKPPPWAPNGAGAAAVGDTTNGTGSPHTPRELTRELSVSCDASEVSETPIERPRSPSFAAAAAAAARVTGAVVGSGTIAIRHKARRSEQRPQKRNPEAAKPPAAAPASAPPDTLPLPDAWPPLVLLGVCGSLRAASTNAGLLRVAAVAARQRGVELRLATIGDLPLYSQDLDEAGGSTRGAVSSWRAAVSSADAVLFASPEHNYSISAALKNAIDWASRVPTQGNLWAGKAGAILSSGGGGGGVRGQQALRQIGSFIDVTFVNAPEVAIRRFEEPCFDAATGDLLPDSRWVGRVGELVERLVTLALALRASRPAPPRQDKAV</sequence>
<name>A0A0D3J3F1_EMIH1</name>
<reference evidence="4" key="1">
    <citation type="journal article" date="2013" name="Nature">
        <title>Pan genome of the phytoplankton Emiliania underpins its global distribution.</title>
        <authorList>
            <person name="Read B.A."/>
            <person name="Kegel J."/>
            <person name="Klute M.J."/>
            <person name="Kuo A."/>
            <person name="Lefebvre S.C."/>
            <person name="Maumus F."/>
            <person name="Mayer C."/>
            <person name="Miller J."/>
            <person name="Monier A."/>
            <person name="Salamov A."/>
            <person name="Young J."/>
            <person name="Aguilar M."/>
            <person name="Claverie J.M."/>
            <person name="Frickenhaus S."/>
            <person name="Gonzalez K."/>
            <person name="Herman E.K."/>
            <person name="Lin Y.C."/>
            <person name="Napier J."/>
            <person name="Ogata H."/>
            <person name="Sarno A.F."/>
            <person name="Shmutz J."/>
            <person name="Schroeder D."/>
            <person name="de Vargas C."/>
            <person name="Verret F."/>
            <person name="von Dassow P."/>
            <person name="Valentin K."/>
            <person name="Van de Peer Y."/>
            <person name="Wheeler G."/>
            <person name="Dacks J.B."/>
            <person name="Delwiche C.F."/>
            <person name="Dyhrman S.T."/>
            <person name="Glockner G."/>
            <person name="John U."/>
            <person name="Richards T."/>
            <person name="Worden A.Z."/>
            <person name="Zhang X."/>
            <person name="Grigoriev I.V."/>
            <person name="Allen A.E."/>
            <person name="Bidle K."/>
            <person name="Borodovsky M."/>
            <person name="Bowler C."/>
            <person name="Brownlee C."/>
            <person name="Cock J.M."/>
            <person name="Elias M."/>
            <person name="Gladyshev V.N."/>
            <person name="Groth M."/>
            <person name="Guda C."/>
            <person name="Hadaegh A."/>
            <person name="Iglesias-Rodriguez M.D."/>
            <person name="Jenkins J."/>
            <person name="Jones B.M."/>
            <person name="Lawson T."/>
            <person name="Leese F."/>
            <person name="Lindquist E."/>
            <person name="Lobanov A."/>
            <person name="Lomsadze A."/>
            <person name="Malik S.B."/>
            <person name="Marsh M.E."/>
            <person name="Mackinder L."/>
            <person name="Mock T."/>
            <person name="Mueller-Roeber B."/>
            <person name="Pagarete A."/>
            <person name="Parker M."/>
            <person name="Probert I."/>
            <person name="Quesneville H."/>
            <person name="Raines C."/>
            <person name="Rensing S.A."/>
            <person name="Riano-Pachon D.M."/>
            <person name="Richier S."/>
            <person name="Rokitta S."/>
            <person name="Shiraiwa Y."/>
            <person name="Soanes D.M."/>
            <person name="van der Giezen M."/>
            <person name="Wahlund T.M."/>
            <person name="Williams B."/>
            <person name="Wilson W."/>
            <person name="Wolfe G."/>
            <person name="Wurch L.L."/>
        </authorList>
    </citation>
    <scope>NUCLEOTIDE SEQUENCE</scope>
</reference>
<dbReference type="GO" id="GO:0016491">
    <property type="term" value="F:oxidoreductase activity"/>
    <property type="evidence" value="ECO:0007669"/>
    <property type="project" value="InterPro"/>
</dbReference>
<organism evidence="3 4">
    <name type="scientific">Emiliania huxleyi (strain CCMP1516)</name>
    <dbReference type="NCBI Taxonomy" id="280463"/>
    <lineage>
        <taxon>Eukaryota</taxon>
        <taxon>Haptista</taxon>
        <taxon>Haptophyta</taxon>
        <taxon>Prymnesiophyceae</taxon>
        <taxon>Isochrysidales</taxon>
        <taxon>Noelaerhabdaceae</taxon>
        <taxon>Emiliania</taxon>
    </lineage>
</organism>
<evidence type="ECO:0000313" key="4">
    <source>
        <dbReference type="Proteomes" id="UP000013827"/>
    </source>
</evidence>
<feature type="compositionally biased region" description="Basic and acidic residues" evidence="1">
    <location>
        <begin position="90"/>
        <end position="101"/>
    </location>
</feature>
<dbReference type="GeneID" id="19046037"/>
<feature type="region of interest" description="Disordered" evidence="1">
    <location>
        <begin position="85"/>
        <end position="118"/>
    </location>
</feature>
<dbReference type="PANTHER" id="PTHR30543:SF21">
    <property type="entry name" value="NAD(P)H-DEPENDENT FMN REDUCTASE LOT6"/>
    <property type="match status" value="1"/>
</dbReference>
<feature type="domain" description="NADPH-dependent FMN reductase-like" evidence="2">
    <location>
        <begin position="129"/>
        <end position="276"/>
    </location>
</feature>
<proteinExistence type="predicted"/>
<protein>
    <recommendedName>
        <fullName evidence="2">NADPH-dependent FMN reductase-like domain-containing protein</fullName>
    </recommendedName>
</protein>
<dbReference type="HOGENOM" id="CLU_853735_0_0_1"/>
<dbReference type="PaxDb" id="2903-EOD18036"/>
<dbReference type="GO" id="GO:0005829">
    <property type="term" value="C:cytosol"/>
    <property type="evidence" value="ECO:0007669"/>
    <property type="project" value="TreeGrafter"/>
</dbReference>
<accession>A0A0D3J3F1</accession>
<evidence type="ECO:0000259" key="2">
    <source>
        <dbReference type="Pfam" id="PF03358"/>
    </source>
</evidence>
<evidence type="ECO:0000313" key="3">
    <source>
        <dbReference type="EnsemblProtists" id="EOD18036"/>
    </source>
</evidence>
<feature type="compositionally biased region" description="Low complexity" evidence="1">
    <location>
        <begin position="102"/>
        <end position="111"/>
    </location>
</feature>
<evidence type="ECO:0000256" key="1">
    <source>
        <dbReference type="SAM" id="MobiDB-lite"/>
    </source>
</evidence>
<reference evidence="3" key="2">
    <citation type="submission" date="2024-10" db="UniProtKB">
        <authorList>
            <consortium name="EnsemblProtists"/>
        </authorList>
    </citation>
    <scope>IDENTIFICATION</scope>
</reference>